<evidence type="ECO:0000313" key="1">
    <source>
        <dbReference type="EMBL" id="HGU16058.1"/>
    </source>
</evidence>
<protein>
    <submittedName>
        <fullName evidence="1">Uncharacterized protein</fullName>
    </submittedName>
</protein>
<dbReference type="EMBL" id="DTEI01000094">
    <property type="protein sequence ID" value="HGU16058.1"/>
    <property type="molecule type" value="Genomic_DNA"/>
</dbReference>
<dbReference type="AlphaFoldDB" id="A0A7V4JQX3"/>
<organism evidence="1">
    <name type="scientific">Thermodesulfobacterium geofontis</name>
    <dbReference type="NCBI Taxonomy" id="1295609"/>
    <lineage>
        <taxon>Bacteria</taxon>
        <taxon>Pseudomonadati</taxon>
        <taxon>Thermodesulfobacteriota</taxon>
        <taxon>Thermodesulfobacteria</taxon>
        <taxon>Thermodesulfobacteriales</taxon>
        <taxon>Thermodesulfobacteriaceae</taxon>
        <taxon>Thermodesulfobacterium</taxon>
    </lineage>
</organism>
<comment type="caution">
    <text evidence="1">The sequence shown here is derived from an EMBL/GenBank/DDBJ whole genome shotgun (WGS) entry which is preliminary data.</text>
</comment>
<gene>
    <name evidence="1" type="ORF">ENU91_05350</name>
</gene>
<sequence>MKKTKDSEFFFKLLPKGRKFLAFIRYPHFKELEKKFPIYIGSSKSNKTRPCIFWKTNEEAKEFYKLIFLISSKQIPITINLALCPERNKNCSDYHFYFNSYVFQTLDHKILLFKLKLPEILDEFINCGSYKNLEIFKNIEQNLKELALIIL</sequence>
<reference evidence="1" key="1">
    <citation type="journal article" date="2020" name="mSystems">
        <title>Genome- and Community-Level Interaction Insights into Carbon Utilization and Element Cycling Functions of Hydrothermarchaeota in Hydrothermal Sediment.</title>
        <authorList>
            <person name="Zhou Z."/>
            <person name="Liu Y."/>
            <person name="Xu W."/>
            <person name="Pan J."/>
            <person name="Luo Z.H."/>
            <person name="Li M."/>
        </authorList>
    </citation>
    <scope>NUCLEOTIDE SEQUENCE [LARGE SCALE GENOMIC DNA]</scope>
    <source>
        <strain evidence="1">SpSt-711</strain>
    </source>
</reference>
<name>A0A7V4JQX3_9BACT</name>
<accession>A0A7V4JQX3</accession>
<proteinExistence type="predicted"/>